<feature type="domain" description="NAD-dependent epimerase/dehydratase" evidence="6">
    <location>
        <begin position="68"/>
        <end position="230"/>
    </location>
</feature>
<evidence type="ECO:0000256" key="5">
    <source>
        <dbReference type="ARBA" id="ARBA00046455"/>
    </source>
</evidence>
<dbReference type="Gene3D" id="3.40.50.720">
    <property type="entry name" value="NAD(P)-binding Rossmann-like Domain"/>
    <property type="match status" value="1"/>
</dbReference>
<dbReference type="SUPFAM" id="SSF51735">
    <property type="entry name" value="NAD(P)-binding Rossmann-fold domains"/>
    <property type="match status" value="1"/>
</dbReference>
<evidence type="ECO:0000313" key="7">
    <source>
        <dbReference type="EMBL" id="CAG5106225.1"/>
    </source>
</evidence>
<dbReference type="Pfam" id="PF01370">
    <property type="entry name" value="Epimerase"/>
    <property type="match status" value="1"/>
</dbReference>
<dbReference type="AlphaFoldDB" id="A0A8J2HLB0"/>
<sequence length="369" mass="41512">MAAINRVALKTIYLSPTAVSSAGPVRIQHQPSCQYSDASELRIIKNPTTVSLKRGTGGRSSFNGIVCTVFGSTGFLGRYVCNRLGKIGTQMILPYRGDCYDVLPLKLSGDLGQVLFHPFQLRDEDSIRKCMKYSNVVVNLIGRDWETKNFTYNDVHVEGAQRIARIARECGVERLIHVSALGCCENPTPILIEEGSSILKSKWKGEQAVRQEFPSATIVRPGTVYGQEDRFFNALASKWRKFFRGTPIVGKGEKIIKQPLWAGDFGGVEYGHQRFDLEKSHLFKLKVSLAEISVNHPLGYLHWEGLEKESHSDVVEAHLPTLADLGVQPMKMASRMHWEMKLFSAYEYYMQQVNEFDKPKPPTPVEMVV</sequence>
<comment type="subunit">
    <text evidence="5">Complex I is composed of 45 different subunits. This a component of the hydrophobic protein fraction. Interacts with BLOC1S1. Interacts with SLC2A4. Interacts with CLOCK. Interacts with RAB5IF.</text>
</comment>
<reference evidence="7" key="1">
    <citation type="submission" date="2021-04" db="EMBL/GenBank/DDBJ databases">
        <authorList>
            <person name="Chebbi M.A.C M."/>
        </authorList>
    </citation>
    <scope>NUCLEOTIDE SEQUENCE</scope>
</reference>
<evidence type="ECO:0000256" key="1">
    <source>
        <dbReference type="ARBA" id="ARBA00038501"/>
    </source>
</evidence>
<dbReference type="InterPro" id="IPR051207">
    <property type="entry name" value="ComplexI_NDUFA9_subunit"/>
</dbReference>
<dbReference type="PANTHER" id="PTHR12126:SF11">
    <property type="entry name" value="NADH DEHYDROGENASE [UBIQUINONE] 1 ALPHA SUBCOMPLEX SUBUNIT 9, MITOCHONDRIAL"/>
    <property type="match status" value="1"/>
</dbReference>
<organism evidence="7 8">
    <name type="scientific">Cotesia congregata</name>
    <name type="common">Parasitoid wasp</name>
    <name type="synonym">Apanteles congregatus</name>
    <dbReference type="NCBI Taxonomy" id="51543"/>
    <lineage>
        <taxon>Eukaryota</taxon>
        <taxon>Metazoa</taxon>
        <taxon>Ecdysozoa</taxon>
        <taxon>Arthropoda</taxon>
        <taxon>Hexapoda</taxon>
        <taxon>Insecta</taxon>
        <taxon>Pterygota</taxon>
        <taxon>Neoptera</taxon>
        <taxon>Endopterygota</taxon>
        <taxon>Hymenoptera</taxon>
        <taxon>Apocrita</taxon>
        <taxon>Ichneumonoidea</taxon>
        <taxon>Braconidae</taxon>
        <taxon>Microgastrinae</taxon>
        <taxon>Cotesia</taxon>
    </lineage>
</organism>
<evidence type="ECO:0000259" key="6">
    <source>
        <dbReference type="Pfam" id="PF01370"/>
    </source>
</evidence>
<proteinExistence type="inferred from homology"/>
<dbReference type="CDD" id="cd05271">
    <property type="entry name" value="NDUFA9_like_SDR_a"/>
    <property type="match status" value="1"/>
</dbReference>
<dbReference type="InterPro" id="IPR001509">
    <property type="entry name" value="Epimerase_deHydtase"/>
</dbReference>
<dbReference type="GO" id="GO:0005739">
    <property type="term" value="C:mitochondrion"/>
    <property type="evidence" value="ECO:0007669"/>
    <property type="project" value="TreeGrafter"/>
</dbReference>
<keyword evidence="8" id="KW-1185">Reference proteome</keyword>
<comment type="caution">
    <text evidence="7">The sequence shown here is derived from an EMBL/GenBank/DDBJ whole genome shotgun (WGS) entry which is preliminary data.</text>
</comment>
<comment type="similarity">
    <text evidence="1">Belongs to the complex I NDUFA9 subunit family.</text>
</comment>
<dbReference type="InterPro" id="IPR036291">
    <property type="entry name" value="NAD(P)-bd_dom_sf"/>
</dbReference>
<dbReference type="OrthoDB" id="275457at2759"/>
<name>A0A8J2HLB0_COTCN</name>
<evidence type="ECO:0000256" key="3">
    <source>
        <dbReference type="ARBA" id="ARBA00042000"/>
    </source>
</evidence>
<protein>
    <recommendedName>
        <fullName evidence="2">NADH dehydrogenase [ubiquinone] 1 alpha subcomplex subunit 9, mitochondrial</fullName>
    </recommendedName>
    <alternativeName>
        <fullName evidence="4">Complex I-39kD</fullName>
    </alternativeName>
    <alternativeName>
        <fullName evidence="3">NADH-ubiquinone oxidoreductase 39 kDa subunit</fullName>
    </alternativeName>
</protein>
<dbReference type="EMBL" id="CAJNRD030001124">
    <property type="protein sequence ID" value="CAG5106225.1"/>
    <property type="molecule type" value="Genomic_DNA"/>
</dbReference>
<evidence type="ECO:0000256" key="2">
    <source>
        <dbReference type="ARBA" id="ARBA00040720"/>
    </source>
</evidence>
<dbReference type="GO" id="GO:0044877">
    <property type="term" value="F:protein-containing complex binding"/>
    <property type="evidence" value="ECO:0007669"/>
    <property type="project" value="TreeGrafter"/>
</dbReference>
<evidence type="ECO:0000256" key="4">
    <source>
        <dbReference type="ARBA" id="ARBA00043145"/>
    </source>
</evidence>
<gene>
    <name evidence="7" type="ORF">HICCMSTLAB_LOCUS12154</name>
</gene>
<dbReference type="PANTHER" id="PTHR12126">
    <property type="entry name" value="NADH-UBIQUINONE OXIDOREDUCTASE 39 KDA SUBUNIT-RELATED"/>
    <property type="match status" value="1"/>
</dbReference>
<dbReference type="Proteomes" id="UP000786811">
    <property type="component" value="Unassembled WGS sequence"/>
</dbReference>
<accession>A0A8J2HLB0</accession>
<evidence type="ECO:0000313" key="8">
    <source>
        <dbReference type="Proteomes" id="UP000786811"/>
    </source>
</evidence>